<dbReference type="CDD" id="cd22157">
    <property type="entry name" value="F-box_AtFBW1-like"/>
    <property type="match status" value="1"/>
</dbReference>
<name>A0AAV5DPH4_ELECO</name>
<dbReference type="Gene3D" id="1.20.1280.50">
    <property type="match status" value="1"/>
</dbReference>
<sequence length="151" mass="16447">MSQMEKAAPPNPCSAPTGSRFGPPLSDGGELPFDLMLDVLLRVPGKDLCRLRAVCRRWRAATTDSVFVREHAARHGVQIFLANLRNDDAHVHVVDISGAVVKRINVSAAHRLLSARASTWPASPTGRTAVACSTRRLVRSCPGLRCRGREE</sequence>
<feature type="domain" description="F-box" evidence="2">
    <location>
        <begin position="25"/>
        <end position="71"/>
    </location>
</feature>
<feature type="region of interest" description="Disordered" evidence="1">
    <location>
        <begin position="1"/>
        <end position="21"/>
    </location>
</feature>
<dbReference type="SMART" id="SM00256">
    <property type="entry name" value="FBOX"/>
    <property type="match status" value="1"/>
</dbReference>
<evidence type="ECO:0000313" key="3">
    <source>
        <dbReference type="EMBL" id="GJN12203.1"/>
    </source>
</evidence>
<evidence type="ECO:0000313" key="4">
    <source>
        <dbReference type="Proteomes" id="UP001054889"/>
    </source>
</evidence>
<dbReference type="Pfam" id="PF00646">
    <property type="entry name" value="F-box"/>
    <property type="match status" value="1"/>
</dbReference>
<evidence type="ECO:0000256" key="1">
    <source>
        <dbReference type="SAM" id="MobiDB-lite"/>
    </source>
</evidence>
<dbReference type="InterPro" id="IPR001810">
    <property type="entry name" value="F-box_dom"/>
</dbReference>
<dbReference type="PROSITE" id="PS50181">
    <property type="entry name" value="FBOX"/>
    <property type="match status" value="1"/>
</dbReference>
<proteinExistence type="predicted"/>
<comment type="caution">
    <text evidence="3">The sequence shown here is derived from an EMBL/GenBank/DDBJ whole genome shotgun (WGS) entry which is preliminary data.</text>
</comment>
<keyword evidence="4" id="KW-1185">Reference proteome</keyword>
<dbReference type="PANTHER" id="PTHR46301:SF77">
    <property type="entry name" value="F-BOX ONLY PROTEIN 6"/>
    <property type="match status" value="1"/>
</dbReference>
<organism evidence="3 4">
    <name type="scientific">Eleusine coracana subsp. coracana</name>
    <dbReference type="NCBI Taxonomy" id="191504"/>
    <lineage>
        <taxon>Eukaryota</taxon>
        <taxon>Viridiplantae</taxon>
        <taxon>Streptophyta</taxon>
        <taxon>Embryophyta</taxon>
        <taxon>Tracheophyta</taxon>
        <taxon>Spermatophyta</taxon>
        <taxon>Magnoliopsida</taxon>
        <taxon>Liliopsida</taxon>
        <taxon>Poales</taxon>
        <taxon>Poaceae</taxon>
        <taxon>PACMAD clade</taxon>
        <taxon>Chloridoideae</taxon>
        <taxon>Cynodonteae</taxon>
        <taxon>Eleusininae</taxon>
        <taxon>Eleusine</taxon>
    </lineage>
</organism>
<dbReference type="InterPro" id="IPR036047">
    <property type="entry name" value="F-box-like_dom_sf"/>
</dbReference>
<reference evidence="3" key="2">
    <citation type="submission" date="2021-12" db="EMBL/GenBank/DDBJ databases">
        <title>Resequencing data analysis of finger millet.</title>
        <authorList>
            <person name="Hatakeyama M."/>
            <person name="Aluri S."/>
            <person name="Balachadran M.T."/>
            <person name="Sivarajan S.R."/>
            <person name="Poveda L."/>
            <person name="Shimizu-Inatsugi R."/>
            <person name="Schlapbach R."/>
            <person name="Sreeman S.M."/>
            <person name="Shimizu K.K."/>
        </authorList>
    </citation>
    <scope>NUCLEOTIDE SEQUENCE</scope>
</reference>
<dbReference type="EMBL" id="BQKI01000022">
    <property type="protein sequence ID" value="GJN12203.1"/>
    <property type="molecule type" value="Genomic_DNA"/>
</dbReference>
<protein>
    <recommendedName>
        <fullName evidence="2">F-box domain-containing protein</fullName>
    </recommendedName>
</protein>
<dbReference type="PANTHER" id="PTHR46301">
    <property type="entry name" value="F-BOX/KELCH-REPEAT PROTEIN"/>
    <property type="match status" value="1"/>
</dbReference>
<dbReference type="GO" id="GO:0031146">
    <property type="term" value="P:SCF-dependent proteasomal ubiquitin-dependent protein catabolic process"/>
    <property type="evidence" value="ECO:0007669"/>
    <property type="project" value="TreeGrafter"/>
</dbReference>
<dbReference type="AlphaFoldDB" id="A0AAV5DPH4"/>
<dbReference type="GO" id="GO:0004842">
    <property type="term" value="F:ubiquitin-protein transferase activity"/>
    <property type="evidence" value="ECO:0007669"/>
    <property type="project" value="TreeGrafter"/>
</dbReference>
<gene>
    <name evidence="3" type="primary">ga30460</name>
    <name evidence="3" type="ORF">PR202_ga30460</name>
</gene>
<accession>A0AAV5DPH4</accession>
<dbReference type="SUPFAM" id="SSF81383">
    <property type="entry name" value="F-box domain"/>
    <property type="match status" value="1"/>
</dbReference>
<dbReference type="Proteomes" id="UP001054889">
    <property type="component" value="Unassembled WGS sequence"/>
</dbReference>
<evidence type="ECO:0000259" key="2">
    <source>
        <dbReference type="PROSITE" id="PS50181"/>
    </source>
</evidence>
<reference evidence="3" key="1">
    <citation type="journal article" date="2018" name="DNA Res.">
        <title>Multiple hybrid de novo genome assembly of finger millet, an orphan allotetraploid crop.</title>
        <authorList>
            <person name="Hatakeyama M."/>
            <person name="Aluri S."/>
            <person name="Balachadran M.T."/>
            <person name="Sivarajan S.R."/>
            <person name="Patrignani A."/>
            <person name="Gruter S."/>
            <person name="Poveda L."/>
            <person name="Shimizu-Inatsugi R."/>
            <person name="Baeten J."/>
            <person name="Francoijs K.J."/>
            <person name="Nataraja K.N."/>
            <person name="Reddy Y.A.N."/>
            <person name="Phadnis S."/>
            <person name="Ravikumar R.L."/>
            <person name="Schlapbach R."/>
            <person name="Sreeman S.M."/>
            <person name="Shimizu K.K."/>
        </authorList>
    </citation>
    <scope>NUCLEOTIDE SEQUENCE</scope>
</reference>